<dbReference type="PROSITE" id="PS50095">
    <property type="entry name" value="PLAT"/>
    <property type="match status" value="1"/>
</dbReference>
<dbReference type="InterPro" id="IPR001024">
    <property type="entry name" value="PLAT/LH2_dom"/>
</dbReference>
<keyword evidence="3" id="KW-0964">Secreted</keyword>
<evidence type="ECO:0000313" key="10">
    <source>
        <dbReference type="Proteomes" id="UP000198287"/>
    </source>
</evidence>
<comment type="similarity">
    <text evidence="2 6">Belongs to the AB hydrolase superfamily. Lipase family.</text>
</comment>
<dbReference type="PANTHER" id="PTHR11610:SF173">
    <property type="entry name" value="LIPASE DOMAIN-CONTAINING PROTEIN-RELATED"/>
    <property type="match status" value="1"/>
</dbReference>
<comment type="caution">
    <text evidence="9">The sequence shown here is derived from an EMBL/GenBank/DDBJ whole genome shotgun (WGS) entry which is preliminary data.</text>
</comment>
<dbReference type="InterPro" id="IPR002331">
    <property type="entry name" value="Lipase_panc"/>
</dbReference>
<dbReference type="InterPro" id="IPR036392">
    <property type="entry name" value="PLAT/LH2_dom_sf"/>
</dbReference>
<dbReference type="Pfam" id="PF02897">
    <property type="entry name" value="Peptidase_S9_N"/>
    <property type="match status" value="1"/>
</dbReference>
<dbReference type="PRINTS" id="PR00823">
    <property type="entry name" value="PANCLIPASE"/>
</dbReference>
<dbReference type="ESTHER" id="folca-a0a226e6a6">
    <property type="family name" value="Pancreatic_lipase"/>
</dbReference>
<dbReference type="Proteomes" id="UP000198287">
    <property type="component" value="Unassembled WGS sequence"/>
</dbReference>
<dbReference type="Gene3D" id="2.60.60.20">
    <property type="entry name" value="PLAT/LH2 domain"/>
    <property type="match status" value="1"/>
</dbReference>
<evidence type="ECO:0000256" key="7">
    <source>
        <dbReference type="SAM" id="MobiDB-lite"/>
    </source>
</evidence>
<accession>A0A226E6A6</accession>
<evidence type="ECO:0000256" key="4">
    <source>
        <dbReference type="ARBA" id="ARBA00023157"/>
    </source>
</evidence>
<feature type="compositionally biased region" description="Low complexity" evidence="7">
    <location>
        <begin position="797"/>
        <end position="806"/>
    </location>
</feature>
<evidence type="ECO:0000256" key="3">
    <source>
        <dbReference type="ARBA" id="ARBA00022525"/>
    </source>
</evidence>
<comment type="caution">
    <text evidence="5">Lacks conserved residue(s) required for the propagation of feature annotation.</text>
</comment>
<dbReference type="FunFam" id="3.40.50.1820:FF:000033">
    <property type="entry name" value="Pancreatic triacylglycerol lipase"/>
    <property type="match status" value="1"/>
</dbReference>
<sequence length="1337" mass="150476">MLFDKVCIIFVIGIIHQTFSIQYPEAFRNLTDDGKVYNGVKVLEPYKWMTVKENASQVQTFINQQSKLTKSYVSNCANRGKFENFLAKTEEGVTYENARKLTGNKYAYTYKAKTGNVSYWHLVQDFEKDTKPRRLDYDGDNVILSPDASLFTYFDQTEKVLQIRNVTENDEISLETLSWIDSPDNRKFQWLGDATGFFYINKTTTQVEGEDEKSEYSVQFHKVGSPGFGFTVINFNDSNICSNISLRCEIDKIRLAHDASFLFVASSTYVGETWMYSFNLIKLNKPVEKQDFKVVALKHNIPGHFLDLIDINDGKIYLRNIIERPHAVSQAEITAAHEGNTLGVRWGEDVFKLNNLDDDLDDAVAVDNDKMILSISPKTGRGNHSVQLRKIEDGTLIRQFDLITHQKLAVDSFTPRNRDPEIFLSSSIASNRYEMFLLNVSNPKPDLEPVKIQNFETIVEVMTYSSSLNNSSDEKSVSILRSKVSEMAISSSTKSRPAFIFLNGAISSSSITFVEHFDALLVLHEKLDSPNDAVDYSPYFESWIEMEQNVENVVDIAEGLIAKGHTDPSQLFLVGLGDYSAMGANVINARPEIFSGVLLSRTENNFNPLKHTTRDLCPDGFFGNWCTDINKAIFPLVHKISPLLHIGDKETSYPSLVMNLYHEIPQNTDFKSDIYGLEYLAEMQSTVGSRDSQIKPFLLTVNTITNDTDYEYSGTSHKQFRRLSVEGDQMLLKFTVQQPQCIFLALSGRHDLNGRKNMASLAAVVTTLLFHSALFGVNGFVFIDWKLFQLGSTTTSAPTPASATSAEVENEAADATNTTGIRSHRQVSNVTSTNLLDSPLKPLEDTGIQLSRKCFGDLGCLEISEDWFHFINRPVNLLPFDRDIVNTQFVLYTRNMSSKPNIVKPNRTELLETYFNPKLGVKFIIHGFIDTGFSSWVVKMAQSLVDTDVNVFAVDWGGGSLPLYTQATANCRRGLVGMEIAYFVAFLKDEFGVDPSMVHLIGHSLGAHVAGYAGEKISGLGRITGLDPAEPYFQNMPEFVRLDPSDAQLVDIIHTDSRSIILLGYGMSQPCGTIDFYPNDGFQQPGCEVTQVPLNLIQARDLNPLELAQREVFACNHNRAIYYFLESIKSKCQYIGHACTDYRSYLKGDCSSCGEDGSLCAIMGLDADKYYNVGNRSLVRFYVSTSKSPPYCLFHYRVSVQLAFPLIASEWVTGKLRVSLYGDKSSLVNVDLTPENNMRLDHGKNTTFLVQSPTRLGYVDKIKLEWQYNYNYYEFMSTCWAFLCNSKLFVKKLEIVDMDSQISPQFRAVSTMRLCGEEGTTYTGISSGGHAEFDRHC</sequence>
<dbReference type="Gene3D" id="3.40.50.1820">
    <property type="entry name" value="alpha/beta hydrolase"/>
    <property type="match status" value="2"/>
</dbReference>
<proteinExistence type="inferred from homology"/>
<reference evidence="9 10" key="1">
    <citation type="submission" date="2015-12" db="EMBL/GenBank/DDBJ databases">
        <title>The genome of Folsomia candida.</title>
        <authorList>
            <person name="Faddeeva A."/>
            <person name="Derks M.F."/>
            <person name="Anvar Y."/>
            <person name="Smit S."/>
            <person name="Van Straalen N."/>
            <person name="Roelofs D."/>
        </authorList>
    </citation>
    <scope>NUCLEOTIDE SEQUENCE [LARGE SCALE GENOMIC DNA]</scope>
    <source>
        <strain evidence="9 10">VU population</strain>
        <tissue evidence="9">Whole body</tissue>
    </source>
</reference>
<evidence type="ECO:0000259" key="8">
    <source>
        <dbReference type="PROSITE" id="PS50095"/>
    </source>
</evidence>
<dbReference type="InterPro" id="IPR000734">
    <property type="entry name" value="TAG_lipase"/>
</dbReference>
<name>A0A226E6A6_FOLCA</name>
<evidence type="ECO:0000256" key="5">
    <source>
        <dbReference type="PROSITE-ProRule" id="PRU00152"/>
    </source>
</evidence>
<evidence type="ECO:0000313" key="9">
    <source>
        <dbReference type="EMBL" id="OXA52096.1"/>
    </source>
</evidence>
<dbReference type="Gene3D" id="2.130.10.120">
    <property type="entry name" value="Prolyl oligopeptidase, N-terminal domain"/>
    <property type="match status" value="1"/>
</dbReference>
<gene>
    <name evidence="9" type="ORF">Fcan01_13439</name>
</gene>
<dbReference type="SUPFAM" id="SSF50993">
    <property type="entry name" value="Peptidase/esterase 'gauge' domain"/>
    <property type="match status" value="1"/>
</dbReference>
<dbReference type="GO" id="GO:0016042">
    <property type="term" value="P:lipid catabolic process"/>
    <property type="evidence" value="ECO:0007669"/>
    <property type="project" value="TreeGrafter"/>
</dbReference>
<comment type="subcellular location">
    <subcellularLocation>
        <location evidence="1">Secreted</location>
    </subcellularLocation>
</comment>
<dbReference type="InterPro" id="IPR033906">
    <property type="entry name" value="Lipase_N"/>
</dbReference>
<keyword evidence="4" id="KW-1015">Disulfide bond</keyword>
<evidence type="ECO:0000256" key="2">
    <source>
        <dbReference type="ARBA" id="ARBA00010701"/>
    </source>
</evidence>
<dbReference type="InterPro" id="IPR023302">
    <property type="entry name" value="Pept_S9A_N"/>
</dbReference>
<dbReference type="CDD" id="cd00707">
    <property type="entry name" value="Pancreat_lipase_like"/>
    <property type="match status" value="1"/>
</dbReference>
<feature type="region of interest" description="Disordered" evidence="7">
    <location>
        <begin position="797"/>
        <end position="820"/>
    </location>
</feature>
<dbReference type="InterPro" id="IPR029058">
    <property type="entry name" value="AB_hydrolase_fold"/>
</dbReference>
<protein>
    <submittedName>
        <fullName evidence="9">Pancreatic triacylglycerol lipase</fullName>
    </submittedName>
</protein>
<evidence type="ECO:0000256" key="6">
    <source>
        <dbReference type="RuleBase" id="RU004262"/>
    </source>
</evidence>
<dbReference type="PANTHER" id="PTHR11610">
    <property type="entry name" value="LIPASE"/>
    <property type="match status" value="1"/>
</dbReference>
<dbReference type="InterPro" id="IPR013818">
    <property type="entry name" value="Lipase"/>
</dbReference>
<evidence type="ECO:0000256" key="1">
    <source>
        <dbReference type="ARBA" id="ARBA00004613"/>
    </source>
</evidence>
<dbReference type="EMBL" id="LNIX01000007">
    <property type="protein sequence ID" value="OXA52096.1"/>
    <property type="molecule type" value="Genomic_DNA"/>
</dbReference>
<dbReference type="SUPFAM" id="SSF49723">
    <property type="entry name" value="Lipase/lipooxygenase domain (PLAT/LH2 domain)"/>
    <property type="match status" value="1"/>
</dbReference>
<dbReference type="GO" id="GO:0004806">
    <property type="term" value="F:triacylglycerol lipase activity"/>
    <property type="evidence" value="ECO:0007669"/>
    <property type="project" value="InterPro"/>
</dbReference>
<dbReference type="Pfam" id="PF00151">
    <property type="entry name" value="Lipase"/>
    <property type="match status" value="1"/>
</dbReference>
<organism evidence="9 10">
    <name type="scientific">Folsomia candida</name>
    <name type="common">Springtail</name>
    <dbReference type="NCBI Taxonomy" id="158441"/>
    <lineage>
        <taxon>Eukaryota</taxon>
        <taxon>Metazoa</taxon>
        <taxon>Ecdysozoa</taxon>
        <taxon>Arthropoda</taxon>
        <taxon>Hexapoda</taxon>
        <taxon>Collembola</taxon>
        <taxon>Entomobryomorpha</taxon>
        <taxon>Isotomoidea</taxon>
        <taxon>Isotomidae</taxon>
        <taxon>Proisotominae</taxon>
        <taxon>Folsomia</taxon>
    </lineage>
</organism>
<dbReference type="SUPFAM" id="SSF53474">
    <property type="entry name" value="alpha/beta-Hydrolases"/>
    <property type="match status" value="1"/>
</dbReference>
<dbReference type="GO" id="GO:0004252">
    <property type="term" value="F:serine-type endopeptidase activity"/>
    <property type="evidence" value="ECO:0007669"/>
    <property type="project" value="InterPro"/>
</dbReference>
<dbReference type="GO" id="GO:0005615">
    <property type="term" value="C:extracellular space"/>
    <property type="evidence" value="ECO:0007669"/>
    <property type="project" value="TreeGrafter"/>
</dbReference>
<dbReference type="OrthoDB" id="199913at2759"/>
<keyword evidence="10" id="KW-1185">Reference proteome</keyword>
<feature type="domain" description="PLAT" evidence="8">
    <location>
        <begin position="1194"/>
        <end position="1326"/>
    </location>
</feature>
<dbReference type="PRINTS" id="PR00821">
    <property type="entry name" value="TAGLIPASE"/>
</dbReference>